<keyword evidence="2 9" id="KW-0812">Transmembrane</keyword>
<keyword evidence="12" id="KW-1185">Reference proteome</keyword>
<evidence type="ECO:0000256" key="5">
    <source>
        <dbReference type="ARBA" id="ARBA00023136"/>
    </source>
</evidence>
<dbReference type="InterPro" id="IPR017452">
    <property type="entry name" value="GPCR_Rhodpsn_7TM"/>
</dbReference>
<feature type="transmembrane region" description="Helical" evidence="9">
    <location>
        <begin position="52"/>
        <end position="76"/>
    </location>
</feature>
<keyword evidence="3 9" id="KW-1133">Transmembrane helix</keyword>
<evidence type="ECO:0000256" key="1">
    <source>
        <dbReference type="ARBA" id="ARBA00004141"/>
    </source>
</evidence>
<feature type="transmembrane region" description="Helical" evidence="9">
    <location>
        <begin position="254"/>
        <end position="271"/>
    </location>
</feature>
<dbReference type="GO" id="GO:0004930">
    <property type="term" value="F:G protein-coupled receptor activity"/>
    <property type="evidence" value="ECO:0007669"/>
    <property type="project" value="UniProtKB-KW"/>
</dbReference>
<dbReference type="GO" id="GO:0007200">
    <property type="term" value="P:phospholipase C-activating G protein-coupled receptor signaling pathway"/>
    <property type="evidence" value="ECO:0007669"/>
    <property type="project" value="TreeGrafter"/>
</dbReference>
<organism evidence="11 12">
    <name type="scientific">Mugilogobius chulae</name>
    <name type="common">yellowstripe goby</name>
    <dbReference type="NCBI Taxonomy" id="88201"/>
    <lineage>
        <taxon>Eukaryota</taxon>
        <taxon>Metazoa</taxon>
        <taxon>Chordata</taxon>
        <taxon>Craniata</taxon>
        <taxon>Vertebrata</taxon>
        <taxon>Euteleostomi</taxon>
        <taxon>Actinopterygii</taxon>
        <taxon>Neopterygii</taxon>
        <taxon>Teleostei</taxon>
        <taxon>Neoteleostei</taxon>
        <taxon>Acanthomorphata</taxon>
        <taxon>Gobiaria</taxon>
        <taxon>Gobiiformes</taxon>
        <taxon>Gobioidei</taxon>
        <taxon>Gobiidae</taxon>
        <taxon>Gobionellinae</taxon>
        <taxon>Mugilogobius</taxon>
    </lineage>
</organism>
<dbReference type="Gene3D" id="1.20.1070.10">
    <property type="entry name" value="Rhodopsin 7-helix transmembrane proteins"/>
    <property type="match status" value="1"/>
</dbReference>
<evidence type="ECO:0000256" key="3">
    <source>
        <dbReference type="ARBA" id="ARBA00022989"/>
    </source>
</evidence>
<evidence type="ECO:0000313" key="12">
    <source>
        <dbReference type="Proteomes" id="UP001460270"/>
    </source>
</evidence>
<evidence type="ECO:0000256" key="9">
    <source>
        <dbReference type="SAM" id="Phobius"/>
    </source>
</evidence>
<evidence type="ECO:0000259" key="10">
    <source>
        <dbReference type="PROSITE" id="PS50262"/>
    </source>
</evidence>
<keyword evidence="6" id="KW-0675">Receptor</keyword>
<feature type="transmembrane region" description="Helical" evidence="9">
    <location>
        <begin position="213"/>
        <end position="242"/>
    </location>
</feature>
<dbReference type="GO" id="GO:0007204">
    <property type="term" value="P:positive regulation of cytosolic calcium ion concentration"/>
    <property type="evidence" value="ECO:0007669"/>
    <property type="project" value="TreeGrafter"/>
</dbReference>
<dbReference type="InterPro" id="IPR000826">
    <property type="entry name" value="Formyl_rcpt-rel"/>
</dbReference>
<dbReference type="SUPFAM" id="SSF81321">
    <property type="entry name" value="Family A G protein-coupled receptor-like"/>
    <property type="match status" value="1"/>
</dbReference>
<feature type="transmembrane region" description="Helical" evidence="9">
    <location>
        <begin position="165"/>
        <end position="188"/>
    </location>
</feature>
<proteinExistence type="inferred from homology"/>
<protein>
    <recommendedName>
        <fullName evidence="10">G-protein coupled receptors family 1 profile domain-containing protein</fullName>
    </recommendedName>
</protein>
<dbReference type="PROSITE" id="PS50262">
    <property type="entry name" value="G_PROTEIN_RECEP_F1_2"/>
    <property type="match status" value="1"/>
</dbReference>
<feature type="domain" description="G-protein coupled receptors family 1 profile" evidence="10">
    <location>
        <begin position="68"/>
        <end position="309"/>
    </location>
</feature>
<feature type="transmembrane region" description="Helical" evidence="9">
    <location>
        <begin position="131"/>
        <end position="153"/>
    </location>
</feature>
<reference evidence="12" key="1">
    <citation type="submission" date="2024-04" db="EMBL/GenBank/DDBJ databases">
        <title>Salinicola lusitanus LLJ914,a marine bacterium isolated from the Okinawa Trough.</title>
        <authorList>
            <person name="Li J."/>
        </authorList>
    </citation>
    <scope>NUCLEOTIDE SEQUENCE [LARGE SCALE GENOMIC DNA]</scope>
</reference>
<sequence length="353" mass="40351">MLNDLPDLRKRRAVEQKLKDSSSGAITDTLMFTNSSDGALGPKVDMNKVSQWISVALYIVTVVLGISGNSAVIYVAALNVKTKVTNVFLVNLAIADLIFCFTRIFSIFYKLRFDDWPFGPFICKSNSFFKYTNMFCSVFLLAVISLDRALCVWKPIFTKTRRTLFVARVIAGCVWMFAIALSIPFFMYRQVYTDKNNKTKCTMNDGKGKNAVIYLYLLRFICGFLLPFLVILVCYIMAGLGIRHTHLSRKSRSLKILVILVISFFVCWAPYHCLQLFKMLDKYTNILKPWQRITSAIGYFNSCVNPLLYYCLGVEIGGCFRQRLQRVYSRAMGDVIEENNQRARSSSKTTIEL</sequence>
<feature type="transmembrane region" description="Helical" evidence="9">
    <location>
        <begin position="88"/>
        <end position="111"/>
    </location>
</feature>
<keyword evidence="4" id="KW-0297">G-protein coupled receptor</keyword>
<gene>
    <name evidence="11" type="ORF">WMY93_020170</name>
</gene>
<evidence type="ECO:0000256" key="7">
    <source>
        <dbReference type="ARBA" id="ARBA00023224"/>
    </source>
</evidence>
<dbReference type="PANTHER" id="PTHR24225">
    <property type="entry name" value="CHEMOTACTIC RECEPTOR"/>
    <property type="match status" value="1"/>
</dbReference>
<dbReference type="Pfam" id="PF00001">
    <property type="entry name" value="7tm_1"/>
    <property type="match status" value="1"/>
</dbReference>
<dbReference type="GO" id="GO:0006954">
    <property type="term" value="P:inflammatory response"/>
    <property type="evidence" value="ECO:0007669"/>
    <property type="project" value="TreeGrafter"/>
</dbReference>
<evidence type="ECO:0000256" key="4">
    <source>
        <dbReference type="ARBA" id="ARBA00023040"/>
    </source>
</evidence>
<dbReference type="EMBL" id="JBBPFD010000014">
    <property type="protein sequence ID" value="KAK7899317.1"/>
    <property type="molecule type" value="Genomic_DNA"/>
</dbReference>
<keyword evidence="5 9" id="KW-0472">Membrane</keyword>
<dbReference type="GO" id="GO:0004875">
    <property type="term" value="F:complement receptor activity"/>
    <property type="evidence" value="ECO:0007669"/>
    <property type="project" value="TreeGrafter"/>
</dbReference>
<comment type="subcellular location">
    <subcellularLocation>
        <location evidence="1">Membrane</location>
        <topology evidence="1">Multi-pass membrane protein</topology>
    </subcellularLocation>
</comment>
<dbReference type="PANTHER" id="PTHR24225:SF48">
    <property type="entry name" value="C3A ANAPHYLATOXIN CHEMOTACTIC RECEPTOR-RELATED"/>
    <property type="match status" value="1"/>
</dbReference>
<evidence type="ECO:0000313" key="11">
    <source>
        <dbReference type="EMBL" id="KAK7899317.1"/>
    </source>
</evidence>
<evidence type="ECO:0000256" key="2">
    <source>
        <dbReference type="ARBA" id="ARBA00022692"/>
    </source>
</evidence>
<name>A0AAW0NL81_9GOBI</name>
<accession>A0AAW0NL81</accession>
<keyword evidence="7" id="KW-0807">Transducer</keyword>
<comment type="similarity">
    <text evidence="8">Belongs to the chemokine-like receptor (CMKLR) family.</text>
</comment>
<dbReference type="InterPro" id="IPR000276">
    <property type="entry name" value="GPCR_Rhodpsn"/>
</dbReference>
<dbReference type="Proteomes" id="UP001460270">
    <property type="component" value="Unassembled WGS sequence"/>
</dbReference>
<dbReference type="AlphaFoldDB" id="A0AAW0NL81"/>
<dbReference type="PRINTS" id="PR00237">
    <property type="entry name" value="GPCRRHODOPSN"/>
</dbReference>
<comment type="caution">
    <text evidence="11">The sequence shown here is derived from an EMBL/GenBank/DDBJ whole genome shotgun (WGS) entry which is preliminary data.</text>
</comment>
<evidence type="ECO:0000256" key="6">
    <source>
        <dbReference type="ARBA" id="ARBA00023170"/>
    </source>
</evidence>
<dbReference type="GO" id="GO:0005886">
    <property type="term" value="C:plasma membrane"/>
    <property type="evidence" value="ECO:0007669"/>
    <property type="project" value="TreeGrafter"/>
</dbReference>
<evidence type="ECO:0000256" key="8">
    <source>
        <dbReference type="ARBA" id="ARBA00025736"/>
    </source>
</evidence>